<accession>A0ABM9J287</accession>
<evidence type="ECO:0000313" key="2">
    <source>
        <dbReference type="Proteomes" id="UP001189616"/>
    </source>
</evidence>
<comment type="caution">
    <text evidence="1">The sequence shown here is derived from an EMBL/GenBank/DDBJ whole genome shotgun (WGS) entry which is preliminary data.</text>
</comment>
<dbReference type="RefSeq" id="WP_316655663.1">
    <property type="nucleotide sequence ID" value="NZ_CATYWO010000001.1"/>
</dbReference>
<name>A0ABM9J287_9RALS</name>
<evidence type="ECO:0000313" key="1">
    <source>
        <dbReference type="EMBL" id="CAJ0779837.1"/>
    </source>
</evidence>
<protein>
    <recommendedName>
        <fullName evidence="3">ATPase</fullName>
    </recommendedName>
</protein>
<evidence type="ECO:0008006" key="3">
    <source>
        <dbReference type="Google" id="ProtNLM"/>
    </source>
</evidence>
<dbReference type="EMBL" id="CATYWO010000001">
    <property type="protein sequence ID" value="CAJ0779837.1"/>
    <property type="molecule type" value="Genomic_DNA"/>
</dbReference>
<proteinExistence type="predicted"/>
<dbReference type="NCBIfam" id="NF040826">
    <property type="entry name" value="lxa_BCAM0308"/>
    <property type="match status" value="1"/>
</dbReference>
<reference evidence="1 2" key="1">
    <citation type="submission" date="2023-07" db="EMBL/GenBank/DDBJ databases">
        <authorList>
            <person name="Peeters C."/>
        </authorList>
    </citation>
    <scope>NUCLEOTIDE SEQUENCE [LARGE SCALE GENOMIC DNA]</scope>
    <source>
        <strain evidence="1 2">LMG 7141</strain>
    </source>
</reference>
<dbReference type="InterPro" id="IPR047706">
    <property type="entry name" value="BCAM0308-like"/>
</dbReference>
<organism evidence="1 2">
    <name type="scientific">Ralstonia condita</name>
    <dbReference type="NCBI Taxonomy" id="3058600"/>
    <lineage>
        <taxon>Bacteria</taxon>
        <taxon>Pseudomonadati</taxon>
        <taxon>Pseudomonadota</taxon>
        <taxon>Betaproteobacteria</taxon>
        <taxon>Burkholderiales</taxon>
        <taxon>Burkholderiaceae</taxon>
        <taxon>Ralstonia</taxon>
    </lineage>
</organism>
<keyword evidence="2" id="KW-1185">Reference proteome</keyword>
<gene>
    <name evidence="1" type="ORF">LMG7141_00937</name>
</gene>
<sequence length="166" mass="18631">MKLRSQSERVWPARWSPFAVEPIHDRYRQPDKAPSASCCPVCGAVFLKGRWQWRNPPPGANALVCTACQRAADHAPAARIHLSGAFEAAHREEILTLARHREAALRADHPMERIMAVESSADGTNIMTTGFHLARDIGHAIHHAFHGRLTFDYGNAETELHVKWTR</sequence>
<dbReference type="Proteomes" id="UP001189616">
    <property type="component" value="Unassembled WGS sequence"/>
</dbReference>